<dbReference type="RefSeq" id="WP_284486488.1">
    <property type="nucleotide sequence ID" value="NZ_JASNJE010000021.1"/>
</dbReference>
<evidence type="ECO:0000313" key="2">
    <source>
        <dbReference type="Proteomes" id="UP001227126"/>
    </source>
</evidence>
<proteinExistence type="predicted"/>
<organism evidence="1 2">
    <name type="scientific">Sedimentitalea xiamensis</name>
    <dbReference type="NCBI Taxonomy" id="3050037"/>
    <lineage>
        <taxon>Bacteria</taxon>
        <taxon>Pseudomonadati</taxon>
        <taxon>Pseudomonadota</taxon>
        <taxon>Alphaproteobacteria</taxon>
        <taxon>Rhodobacterales</taxon>
        <taxon>Paracoccaceae</taxon>
        <taxon>Sedimentitalea</taxon>
    </lineage>
</organism>
<name>A0ABT7FHF6_9RHOB</name>
<dbReference type="EMBL" id="JASNJE010000021">
    <property type="protein sequence ID" value="MDK3074557.1"/>
    <property type="molecule type" value="Genomic_DNA"/>
</dbReference>
<accession>A0ABT7FHF6</accession>
<sequence>MTAPDPTPDEDPGGIRARIRTLREDGDPATALALLDGSRDRLPAGFARRERARLLHRLDRPAEALAELDRGRPAPGTDALRLRLLIALGRRTEATALVDAAPADPDAGIDPRLILTLARDQLQAGQFATAARLAARVPTDAAQALALRALLLAGAGGDEIARVLPRPGAETDALLLAAIRRARADLDPADPDSPVQALLAGVAAALPLFSDPQTLFQLRRRLCDIADARTDRLIWDRTGVLERDRAPASYRDVPGAEGPPAAGAADRLRRFAAWLDLPPDRVGDWIGQAHDGRRHQHRLRDLFAHSRVHFDEFAADIDPLDWSAVRACAEAGQPVLLAAAHHSFIPALLIQMQRAKLDIRVIAGGWAWGPESHLAPLFIDAPAPLTVTGALPQPPASALRRGLIGQLRAGGAALVAIDTPGAGARPVDLPAHGVRALLPPPLWSVARKTGAAAFVLECTWAAGRIRSGLTPWPVPAEDGPEADALWYEMLLTRARAAALRDPRNVAQPGWLIDLL</sequence>
<gene>
    <name evidence="1" type="ORF">QO034_15775</name>
</gene>
<dbReference type="Proteomes" id="UP001227126">
    <property type="component" value="Unassembled WGS sequence"/>
</dbReference>
<protein>
    <submittedName>
        <fullName evidence="1">Uncharacterized protein</fullName>
    </submittedName>
</protein>
<reference evidence="1 2" key="1">
    <citation type="submission" date="2023-05" db="EMBL/GenBank/DDBJ databases">
        <title>Sedimentitalea sp. nov. JM2-8.</title>
        <authorList>
            <person name="Huang J."/>
        </authorList>
    </citation>
    <scope>NUCLEOTIDE SEQUENCE [LARGE SCALE GENOMIC DNA]</scope>
    <source>
        <strain evidence="1 2">JM2-8</strain>
    </source>
</reference>
<comment type="caution">
    <text evidence="1">The sequence shown here is derived from an EMBL/GenBank/DDBJ whole genome shotgun (WGS) entry which is preliminary data.</text>
</comment>
<keyword evidence="2" id="KW-1185">Reference proteome</keyword>
<evidence type="ECO:0000313" key="1">
    <source>
        <dbReference type="EMBL" id="MDK3074557.1"/>
    </source>
</evidence>